<dbReference type="OrthoDB" id="4457504at2"/>
<feature type="domain" description="NmrA-like" evidence="1">
    <location>
        <begin position="2"/>
        <end position="250"/>
    </location>
</feature>
<dbReference type="SUPFAM" id="SSF51735">
    <property type="entry name" value="NAD(P)-binding Rossmann-fold domains"/>
    <property type="match status" value="1"/>
</dbReference>
<evidence type="ECO:0000259" key="1">
    <source>
        <dbReference type="Pfam" id="PF05368"/>
    </source>
</evidence>
<dbReference type="Proteomes" id="UP000234331">
    <property type="component" value="Unassembled WGS sequence"/>
</dbReference>
<organism evidence="2 3">
    <name type="scientific">Frankia canadensis</name>
    <dbReference type="NCBI Taxonomy" id="1836972"/>
    <lineage>
        <taxon>Bacteria</taxon>
        <taxon>Bacillati</taxon>
        <taxon>Actinomycetota</taxon>
        <taxon>Actinomycetes</taxon>
        <taxon>Frankiales</taxon>
        <taxon>Frankiaceae</taxon>
        <taxon>Frankia</taxon>
    </lineage>
</organism>
<dbReference type="EMBL" id="FZMO01000122">
    <property type="protein sequence ID" value="SNQ47900.1"/>
    <property type="molecule type" value="Genomic_DNA"/>
</dbReference>
<dbReference type="PANTHER" id="PTHR43162:SF1">
    <property type="entry name" value="PRESTALK A DIFFERENTIATION PROTEIN A"/>
    <property type="match status" value="1"/>
</dbReference>
<dbReference type="PANTHER" id="PTHR43162">
    <property type="match status" value="1"/>
</dbReference>
<gene>
    <name evidence="2" type="ORF">FRACA_2080006</name>
</gene>
<sequence>MILVTGATGSIGRPLVRRLRASGVAFRALVRDEARGRALGCDVVVGDLDDPASIAAALRGVDQLFLNGAGAGPVDGEQPMVRQQTDAIDAARAAGVERVVKISVWHAHEGGRLAEGAHWEIEQHLKVSGLRWTVLQPNGFMQNFLTGAGSFTADRELIGAYGDARVSYIDCEDIAACAARILTRPRGQDEPGNETFILTGPQALTHSQIAERLSAAIGRTIRYRDLPPPEFAATLRAQGLPAAFADDVAALHAEVAAGSLAATASAVADLTGRAPRTFDDFLAAHRDDLRALGRARSVE</sequence>
<dbReference type="InterPro" id="IPR008030">
    <property type="entry name" value="NmrA-like"/>
</dbReference>
<dbReference type="InterPro" id="IPR051604">
    <property type="entry name" value="Ergot_Alk_Oxidoreductase"/>
</dbReference>
<dbReference type="AlphaFoldDB" id="A0A2I2KQH2"/>
<name>A0A2I2KQH2_9ACTN</name>
<proteinExistence type="predicted"/>
<dbReference type="Pfam" id="PF05368">
    <property type="entry name" value="NmrA"/>
    <property type="match status" value="1"/>
</dbReference>
<dbReference type="Gene3D" id="3.40.50.720">
    <property type="entry name" value="NAD(P)-binding Rossmann-like Domain"/>
    <property type="match status" value="1"/>
</dbReference>
<dbReference type="Gene3D" id="3.90.25.10">
    <property type="entry name" value="UDP-galactose 4-epimerase, domain 1"/>
    <property type="match status" value="1"/>
</dbReference>
<evidence type="ECO:0000313" key="3">
    <source>
        <dbReference type="Proteomes" id="UP000234331"/>
    </source>
</evidence>
<accession>A0A2I2KQH2</accession>
<dbReference type="CDD" id="cd05269">
    <property type="entry name" value="TMR_SDR_a"/>
    <property type="match status" value="1"/>
</dbReference>
<protein>
    <submittedName>
        <fullName evidence="2">Putative nucleoside-diphosphate sugar epimerase</fullName>
    </submittedName>
</protein>
<dbReference type="InterPro" id="IPR036291">
    <property type="entry name" value="NAD(P)-bd_dom_sf"/>
</dbReference>
<reference evidence="2 3" key="1">
    <citation type="submission" date="2017-06" db="EMBL/GenBank/DDBJ databases">
        <authorList>
            <person name="Kim H.J."/>
            <person name="Triplett B.A."/>
        </authorList>
    </citation>
    <scope>NUCLEOTIDE SEQUENCE [LARGE SCALE GENOMIC DNA]</scope>
    <source>
        <strain evidence="2">FRACA_ARgP5</strain>
    </source>
</reference>
<dbReference type="RefSeq" id="WP_101831677.1">
    <property type="nucleotide sequence ID" value="NZ_FZMO01000122.1"/>
</dbReference>
<keyword evidence="3" id="KW-1185">Reference proteome</keyword>
<evidence type="ECO:0000313" key="2">
    <source>
        <dbReference type="EMBL" id="SNQ47900.1"/>
    </source>
</evidence>